<comment type="subcellular location">
    <subcellularLocation>
        <location evidence="1">Membrane</location>
        <topology evidence="1">Single-pass type II membrane protein</topology>
    </subcellularLocation>
</comment>
<reference evidence="15" key="1">
    <citation type="submission" date="2023-08" db="EMBL/GenBank/DDBJ databases">
        <authorList>
            <person name="Audoor S."/>
            <person name="Bilcke G."/>
        </authorList>
    </citation>
    <scope>NUCLEOTIDE SEQUENCE</scope>
</reference>
<keyword evidence="8" id="KW-0547">Nucleotide-binding</keyword>
<evidence type="ECO:0000256" key="10">
    <source>
        <dbReference type="ARBA" id="ARBA00022989"/>
    </source>
</evidence>
<evidence type="ECO:0000313" key="15">
    <source>
        <dbReference type="EMBL" id="CAJ1935353.1"/>
    </source>
</evidence>
<dbReference type="Proteomes" id="UP001295423">
    <property type="component" value="Unassembled WGS sequence"/>
</dbReference>
<keyword evidence="16" id="KW-1185">Reference proteome</keyword>
<comment type="caution">
    <text evidence="15">The sequence shown here is derived from an EMBL/GenBank/DDBJ whole genome shotgun (WGS) entry which is preliminary data.</text>
</comment>
<feature type="compositionally biased region" description="Basic and acidic residues" evidence="12">
    <location>
        <begin position="95"/>
        <end position="106"/>
    </location>
</feature>
<evidence type="ECO:0000256" key="7">
    <source>
        <dbReference type="ARBA" id="ARBA00022692"/>
    </source>
</evidence>
<accession>A0AAD2CID8</accession>
<dbReference type="EC" id="2.4.1.122" evidence="4"/>
<comment type="pathway">
    <text evidence="2">Protein modification; protein glycosylation.</text>
</comment>
<name>A0AAD2CID8_9STRA</name>
<evidence type="ECO:0000256" key="1">
    <source>
        <dbReference type="ARBA" id="ARBA00004606"/>
    </source>
</evidence>
<protein>
    <recommendedName>
        <fullName evidence="4">N-acetylgalactosaminide beta-1,3-galactosyltransferase</fullName>
        <ecNumber evidence="4">2.4.1.122</ecNumber>
    </recommendedName>
</protein>
<dbReference type="Pfam" id="PF02434">
    <property type="entry name" value="Fringe"/>
    <property type="match status" value="1"/>
</dbReference>
<proteinExistence type="inferred from homology"/>
<dbReference type="InterPro" id="IPR026050">
    <property type="entry name" value="C1GALT1/C1GALT1_chp1"/>
</dbReference>
<dbReference type="EMBL" id="CAKOGP040000458">
    <property type="protein sequence ID" value="CAJ1935353.1"/>
    <property type="molecule type" value="Genomic_DNA"/>
</dbReference>
<evidence type="ECO:0000256" key="8">
    <source>
        <dbReference type="ARBA" id="ARBA00022741"/>
    </source>
</evidence>
<evidence type="ECO:0000256" key="3">
    <source>
        <dbReference type="ARBA" id="ARBA00006462"/>
    </source>
</evidence>
<feature type="region of interest" description="Disordered" evidence="12">
    <location>
        <begin position="58"/>
        <end position="136"/>
    </location>
</feature>
<feature type="compositionally biased region" description="Low complexity" evidence="12">
    <location>
        <begin position="107"/>
        <end position="117"/>
    </location>
</feature>
<feature type="domain" description="Fringe-like glycosyltransferase" evidence="14">
    <location>
        <begin position="273"/>
        <end position="450"/>
    </location>
</feature>
<sequence>MGGKRLFGYLGLCGLVALYFFGNSRKLRVYGASQWEASASTQEQDRGDSSQYKENTRVLNSASEYTNNSSASASASASPSASPSASASASSSPAESKDLSENKDYSSEYAAASSTSSHHNDSTADHINLSPSSSYHASTQNLSANNIYYINGTHAVVNHWYGWQPEPHAMDCSWVECSAKKHENCKFCRDSQEDYIEGVPGGNMSSLDPGEGWIPDVTMLRRMFLDGHDANGRPWPPPLPSELCHMVKSSDTTRKLLDEAQIVGAPISRTPETTDNKIFCFVYTVEGKHANSIRAQRETWAPGCDGYLAFSTKSDPRIPAISIPHLGREKYGNMWQKIRSIFQFVGKHYLSEFDWFYMGGDDLVVYPQNLKNYLGTMNSSETHYLGRRFKGKELGQEVGFNTGGGGYVLSRPTLQCLLDHLEDDVCKPSLRTAGEDVMTGICLEYACNITFEDTRDNQMRERFHHWMPDFEYSYKGYKKKFWYYDFIKHWGEILIGNKSCSSETVNFHYIKNPAMARYLFHYVQNIQSCNRSISSTL</sequence>
<evidence type="ECO:0000256" key="13">
    <source>
        <dbReference type="SAM" id="Phobius"/>
    </source>
</evidence>
<dbReference type="GO" id="GO:0016020">
    <property type="term" value="C:membrane"/>
    <property type="evidence" value="ECO:0007669"/>
    <property type="project" value="UniProtKB-SubCell"/>
</dbReference>
<keyword evidence="9" id="KW-0735">Signal-anchor</keyword>
<feature type="transmembrane region" description="Helical" evidence="13">
    <location>
        <begin position="6"/>
        <end position="22"/>
    </location>
</feature>
<dbReference type="InterPro" id="IPR003378">
    <property type="entry name" value="Fringe-like_glycosylTrfase"/>
</dbReference>
<dbReference type="AlphaFoldDB" id="A0AAD2CID8"/>
<dbReference type="GO" id="GO:0016263">
    <property type="term" value="F:glycoprotein-N-acetylgalactosamine 3-beta-galactosyltransferase activity"/>
    <property type="evidence" value="ECO:0007669"/>
    <property type="project" value="UniProtKB-EC"/>
</dbReference>
<evidence type="ECO:0000256" key="11">
    <source>
        <dbReference type="ARBA" id="ARBA00023136"/>
    </source>
</evidence>
<dbReference type="GO" id="GO:0000166">
    <property type="term" value="F:nucleotide binding"/>
    <property type="evidence" value="ECO:0007669"/>
    <property type="project" value="UniProtKB-KW"/>
</dbReference>
<comment type="similarity">
    <text evidence="3">Belongs to the glycosyltransferase 31 family. Beta3-Gal-T subfamily.</text>
</comment>
<evidence type="ECO:0000256" key="4">
    <source>
        <dbReference type="ARBA" id="ARBA00012557"/>
    </source>
</evidence>
<organism evidence="15 16">
    <name type="scientific">Cylindrotheca closterium</name>
    <dbReference type="NCBI Taxonomy" id="2856"/>
    <lineage>
        <taxon>Eukaryota</taxon>
        <taxon>Sar</taxon>
        <taxon>Stramenopiles</taxon>
        <taxon>Ochrophyta</taxon>
        <taxon>Bacillariophyta</taxon>
        <taxon>Bacillariophyceae</taxon>
        <taxon>Bacillariophycidae</taxon>
        <taxon>Bacillariales</taxon>
        <taxon>Bacillariaceae</taxon>
        <taxon>Cylindrotheca</taxon>
    </lineage>
</organism>
<evidence type="ECO:0000256" key="6">
    <source>
        <dbReference type="ARBA" id="ARBA00022679"/>
    </source>
</evidence>
<dbReference type="PANTHER" id="PTHR23033">
    <property type="entry name" value="BETA1,3-GALACTOSYLTRANSFERASE"/>
    <property type="match status" value="1"/>
</dbReference>
<gene>
    <name evidence="15" type="ORF">CYCCA115_LOCUS4688</name>
</gene>
<feature type="compositionally biased region" description="Low complexity" evidence="12">
    <location>
        <begin position="69"/>
        <end position="94"/>
    </location>
</feature>
<dbReference type="Gene3D" id="3.90.550.50">
    <property type="match status" value="1"/>
</dbReference>
<keyword evidence="6" id="KW-0808">Transferase</keyword>
<keyword evidence="11 13" id="KW-0472">Membrane</keyword>
<evidence type="ECO:0000259" key="14">
    <source>
        <dbReference type="Pfam" id="PF02434"/>
    </source>
</evidence>
<dbReference type="PANTHER" id="PTHR23033:SF14">
    <property type="entry name" value="GLYCOPROTEIN-N-ACETYLGALACTOSAMINE 3-BETA-GALACTOSYLTRANSFERASE 1-RELATED"/>
    <property type="match status" value="1"/>
</dbReference>
<evidence type="ECO:0000313" key="16">
    <source>
        <dbReference type="Proteomes" id="UP001295423"/>
    </source>
</evidence>
<keyword evidence="10 13" id="KW-1133">Transmembrane helix</keyword>
<feature type="compositionally biased region" description="Polar residues" evidence="12">
    <location>
        <begin position="58"/>
        <end position="68"/>
    </location>
</feature>
<evidence type="ECO:0000256" key="5">
    <source>
        <dbReference type="ARBA" id="ARBA00022676"/>
    </source>
</evidence>
<evidence type="ECO:0000256" key="9">
    <source>
        <dbReference type="ARBA" id="ARBA00022968"/>
    </source>
</evidence>
<evidence type="ECO:0000256" key="2">
    <source>
        <dbReference type="ARBA" id="ARBA00004922"/>
    </source>
</evidence>
<evidence type="ECO:0000256" key="12">
    <source>
        <dbReference type="SAM" id="MobiDB-lite"/>
    </source>
</evidence>
<keyword evidence="5" id="KW-0328">Glycosyltransferase</keyword>
<keyword evidence="7 13" id="KW-0812">Transmembrane</keyword>